<name>A0A914XJ03_9BILA</name>
<evidence type="ECO:0000256" key="1">
    <source>
        <dbReference type="SAM" id="SignalP"/>
    </source>
</evidence>
<evidence type="ECO:0000313" key="3">
    <source>
        <dbReference type="WBParaSite" id="PSAMB.scaffold8424size6243.g31373.t1"/>
    </source>
</evidence>
<keyword evidence="2" id="KW-1185">Reference proteome</keyword>
<proteinExistence type="predicted"/>
<keyword evidence="1" id="KW-0732">Signal</keyword>
<dbReference type="Proteomes" id="UP000887566">
    <property type="component" value="Unplaced"/>
</dbReference>
<protein>
    <submittedName>
        <fullName evidence="3">Uncharacterized protein</fullName>
    </submittedName>
</protein>
<sequence>MYFASNLKVSLLAVLVIFEVAKCSSQTSNDASASYSTVSAMEGCRRQYQVEKLPTLEGMVGGGFDDLRNEPMAAVLDTTFLQCKTSPDRMYLISDQVEVTPVKRSQLDRTANFYEHYQDYF</sequence>
<evidence type="ECO:0000313" key="2">
    <source>
        <dbReference type="Proteomes" id="UP000887566"/>
    </source>
</evidence>
<dbReference type="WBParaSite" id="PSAMB.scaffold8424size6243.g31373.t1">
    <property type="protein sequence ID" value="PSAMB.scaffold8424size6243.g31373.t1"/>
    <property type="gene ID" value="PSAMB.scaffold8424size6243.g31373"/>
</dbReference>
<reference evidence="3" key="1">
    <citation type="submission" date="2022-11" db="UniProtKB">
        <authorList>
            <consortium name="WormBaseParasite"/>
        </authorList>
    </citation>
    <scope>IDENTIFICATION</scope>
</reference>
<accession>A0A914XJ03</accession>
<organism evidence="2 3">
    <name type="scientific">Plectus sambesii</name>
    <dbReference type="NCBI Taxonomy" id="2011161"/>
    <lineage>
        <taxon>Eukaryota</taxon>
        <taxon>Metazoa</taxon>
        <taxon>Ecdysozoa</taxon>
        <taxon>Nematoda</taxon>
        <taxon>Chromadorea</taxon>
        <taxon>Plectida</taxon>
        <taxon>Plectina</taxon>
        <taxon>Plectoidea</taxon>
        <taxon>Plectidae</taxon>
        <taxon>Plectus</taxon>
    </lineage>
</organism>
<feature type="chain" id="PRO_5037363864" evidence="1">
    <location>
        <begin position="26"/>
        <end position="121"/>
    </location>
</feature>
<dbReference type="AlphaFoldDB" id="A0A914XJ03"/>
<feature type="signal peptide" evidence="1">
    <location>
        <begin position="1"/>
        <end position="25"/>
    </location>
</feature>